<dbReference type="Proteomes" id="UP000318478">
    <property type="component" value="Unassembled WGS sequence"/>
</dbReference>
<sequence precursor="true">MYRSTLAALLLAALSSSAATAHAGGCSGGGGRPIVYPRPIYHPVVRERVVVKPVVHERVVAAKPAPQQPAPPAAPLPTVVSGSRLILDGMPFGRNQGSVEMKVGPLTMPVKVDNWNAQVVRIRMPEMDLDLALPAKLTVRRADGSLVTEKQVQLIPATPRLALNK</sequence>
<evidence type="ECO:0000256" key="1">
    <source>
        <dbReference type="SAM" id="SignalP"/>
    </source>
</evidence>
<protein>
    <recommendedName>
        <fullName evidence="4">IPT/TIG domain protein</fullName>
    </recommendedName>
</protein>
<evidence type="ECO:0000313" key="2">
    <source>
        <dbReference type="EMBL" id="TWT76154.1"/>
    </source>
</evidence>
<feature type="signal peptide" evidence="1">
    <location>
        <begin position="1"/>
        <end position="23"/>
    </location>
</feature>
<dbReference type="OrthoDB" id="9942079at2"/>
<dbReference type="RefSeq" id="WP_146588146.1">
    <property type="nucleotide sequence ID" value="NZ_SJPO01000006.1"/>
</dbReference>
<feature type="chain" id="PRO_5022740807" description="IPT/TIG domain protein" evidence="1">
    <location>
        <begin position="24"/>
        <end position="165"/>
    </location>
</feature>
<comment type="caution">
    <text evidence="2">The sequence shown here is derived from an EMBL/GenBank/DDBJ whole genome shotgun (WGS) entry which is preliminary data.</text>
</comment>
<keyword evidence="1" id="KW-0732">Signal</keyword>
<gene>
    <name evidence="2" type="ORF">Pla123a_29430</name>
</gene>
<keyword evidence="3" id="KW-1185">Reference proteome</keyword>
<proteinExistence type="predicted"/>
<reference evidence="2 3" key="1">
    <citation type="submission" date="2019-02" db="EMBL/GenBank/DDBJ databases">
        <title>Deep-cultivation of Planctomycetes and their phenomic and genomic characterization uncovers novel biology.</title>
        <authorList>
            <person name="Wiegand S."/>
            <person name="Jogler M."/>
            <person name="Boedeker C."/>
            <person name="Pinto D."/>
            <person name="Vollmers J."/>
            <person name="Rivas-Marin E."/>
            <person name="Kohn T."/>
            <person name="Peeters S.H."/>
            <person name="Heuer A."/>
            <person name="Rast P."/>
            <person name="Oberbeckmann S."/>
            <person name="Bunk B."/>
            <person name="Jeske O."/>
            <person name="Meyerdierks A."/>
            <person name="Storesund J.E."/>
            <person name="Kallscheuer N."/>
            <person name="Luecker S."/>
            <person name="Lage O.M."/>
            <person name="Pohl T."/>
            <person name="Merkel B.J."/>
            <person name="Hornburger P."/>
            <person name="Mueller R.-W."/>
            <person name="Bruemmer F."/>
            <person name="Labrenz M."/>
            <person name="Spormann A.M."/>
            <person name="Op Den Camp H."/>
            <person name="Overmann J."/>
            <person name="Amann R."/>
            <person name="Jetten M.S.M."/>
            <person name="Mascher T."/>
            <person name="Medema M.H."/>
            <person name="Devos D.P."/>
            <person name="Kaster A.-K."/>
            <person name="Ovreas L."/>
            <person name="Rohde M."/>
            <person name="Galperin M.Y."/>
            <person name="Jogler C."/>
        </authorList>
    </citation>
    <scope>NUCLEOTIDE SEQUENCE [LARGE SCALE GENOMIC DNA]</scope>
    <source>
        <strain evidence="2 3">Pla123a</strain>
    </source>
</reference>
<evidence type="ECO:0008006" key="4">
    <source>
        <dbReference type="Google" id="ProtNLM"/>
    </source>
</evidence>
<organism evidence="2 3">
    <name type="scientific">Posidoniimonas polymericola</name>
    <dbReference type="NCBI Taxonomy" id="2528002"/>
    <lineage>
        <taxon>Bacteria</taxon>
        <taxon>Pseudomonadati</taxon>
        <taxon>Planctomycetota</taxon>
        <taxon>Planctomycetia</taxon>
        <taxon>Pirellulales</taxon>
        <taxon>Lacipirellulaceae</taxon>
        <taxon>Posidoniimonas</taxon>
    </lineage>
</organism>
<dbReference type="EMBL" id="SJPO01000006">
    <property type="protein sequence ID" value="TWT76154.1"/>
    <property type="molecule type" value="Genomic_DNA"/>
</dbReference>
<evidence type="ECO:0000313" key="3">
    <source>
        <dbReference type="Proteomes" id="UP000318478"/>
    </source>
</evidence>
<name>A0A5C5YMK1_9BACT</name>
<accession>A0A5C5YMK1</accession>
<dbReference type="AlphaFoldDB" id="A0A5C5YMK1"/>